<feature type="transmembrane region" description="Helical" evidence="10">
    <location>
        <begin position="41"/>
        <end position="59"/>
    </location>
</feature>
<keyword evidence="6 10" id="KW-1133">Transmembrane helix</keyword>
<keyword evidence="3 10" id="KW-0716">Sensory transduction</keyword>
<feature type="transmembrane region" description="Helical" evidence="10">
    <location>
        <begin position="65"/>
        <end position="85"/>
    </location>
</feature>
<comment type="caution">
    <text evidence="10">Lacks conserved residue(s) required for the propagation of feature annotation.</text>
</comment>
<evidence type="ECO:0000256" key="3">
    <source>
        <dbReference type="ARBA" id="ARBA00022606"/>
    </source>
</evidence>
<keyword evidence="5 10" id="KW-0552">Olfaction</keyword>
<protein>
    <recommendedName>
        <fullName evidence="10">Odorant receptor</fullName>
    </recommendedName>
</protein>
<keyword evidence="7 10" id="KW-0472">Membrane</keyword>
<reference evidence="11" key="1">
    <citation type="submission" date="2018-11" db="EMBL/GenBank/DDBJ databases">
        <authorList>
            <person name="Zhao Y."/>
            <person name="Mu W."/>
            <person name="Zhou C."/>
        </authorList>
    </citation>
    <scope>NUCLEOTIDE SEQUENCE</scope>
</reference>
<dbReference type="EMBL" id="MK248994">
    <property type="protein sequence ID" value="QGW45408.1"/>
    <property type="molecule type" value="mRNA"/>
</dbReference>
<feature type="transmembrane region" description="Helical" evidence="10">
    <location>
        <begin position="167"/>
        <end position="193"/>
    </location>
</feature>
<dbReference type="GO" id="GO:0005886">
    <property type="term" value="C:plasma membrane"/>
    <property type="evidence" value="ECO:0007669"/>
    <property type="project" value="UniProtKB-SubCell"/>
</dbReference>
<evidence type="ECO:0000256" key="5">
    <source>
        <dbReference type="ARBA" id="ARBA00022725"/>
    </source>
</evidence>
<name>A0A6B9C8K2_9DIPT</name>
<organism evidence="11">
    <name type="scientific">Bradysia odoriphaga</name>
    <dbReference type="NCBI Taxonomy" id="1564500"/>
    <lineage>
        <taxon>Eukaryota</taxon>
        <taxon>Metazoa</taxon>
        <taxon>Ecdysozoa</taxon>
        <taxon>Arthropoda</taxon>
        <taxon>Hexapoda</taxon>
        <taxon>Insecta</taxon>
        <taxon>Pterygota</taxon>
        <taxon>Neoptera</taxon>
        <taxon>Endopterygota</taxon>
        <taxon>Diptera</taxon>
        <taxon>Nematocera</taxon>
        <taxon>Sciaroidea</taxon>
        <taxon>Sciaridae</taxon>
        <taxon>Bradysia</taxon>
    </lineage>
</organism>
<feature type="transmembrane region" description="Helical" evidence="10">
    <location>
        <begin position="122"/>
        <end position="143"/>
    </location>
</feature>
<feature type="transmembrane region" description="Helical" evidence="10">
    <location>
        <begin position="287"/>
        <end position="306"/>
    </location>
</feature>
<dbReference type="GO" id="GO:0004984">
    <property type="term" value="F:olfactory receptor activity"/>
    <property type="evidence" value="ECO:0007669"/>
    <property type="project" value="InterPro"/>
</dbReference>
<sequence>MHSVQVHRVIDQVISIFYWVGYWHRGDCPTAKEFGTKVISCVYYLLFGMSLAVAGLKSGNSDESIFLWESCLVILISTAKILILIHKQKQIVRSLNLIGVFSIRDAEDVIYYNFKLGRFMKFVVTFLCVTVCAIMFANGVPFFSSERTMIVDFAFPLDWRKGGTEFWISYTFITTEIVLTFSAVLFTVVIWYLMLLCSLRYELIGREIVKNGQKGERLSVMEKHNLFRKDIESSIIAHQRLRGLIDELVSFVSKLFLLQFGTGASCVCLSVYCLAFDIGNNPLERMVHLYALFYHISELFMITYFGNEIMLSSSRLSYKLFESNWADQPESTKKVIIIFGEYLKQPHEVFIGKLFPLTLETFVRILKSAYSFFNILKNSQQ</sequence>
<dbReference type="GO" id="GO:0005549">
    <property type="term" value="F:odorant binding"/>
    <property type="evidence" value="ECO:0007669"/>
    <property type="project" value="InterPro"/>
</dbReference>
<dbReference type="InterPro" id="IPR004117">
    <property type="entry name" value="7tm6_olfct_rcpt"/>
</dbReference>
<evidence type="ECO:0000256" key="8">
    <source>
        <dbReference type="ARBA" id="ARBA00023170"/>
    </source>
</evidence>
<dbReference type="GO" id="GO:0007165">
    <property type="term" value="P:signal transduction"/>
    <property type="evidence" value="ECO:0007669"/>
    <property type="project" value="UniProtKB-KW"/>
</dbReference>
<dbReference type="PANTHER" id="PTHR21137">
    <property type="entry name" value="ODORANT RECEPTOR"/>
    <property type="match status" value="1"/>
</dbReference>
<dbReference type="PANTHER" id="PTHR21137:SF35">
    <property type="entry name" value="ODORANT RECEPTOR 19A-RELATED"/>
    <property type="match status" value="1"/>
</dbReference>
<comment type="similarity">
    <text evidence="10">Belongs to the insect chemoreceptor superfamily. Heteromeric odorant receptor channel (TC 1.A.69) family.</text>
</comment>
<keyword evidence="8 10" id="KW-0675">Receptor</keyword>
<evidence type="ECO:0000256" key="2">
    <source>
        <dbReference type="ARBA" id="ARBA00022475"/>
    </source>
</evidence>
<dbReference type="Pfam" id="PF02949">
    <property type="entry name" value="7tm_6"/>
    <property type="match status" value="1"/>
</dbReference>
<evidence type="ECO:0000256" key="6">
    <source>
        <dbReference type="ARBA" id="ARBA00022989"/>
    </source>
</evidence>
<evidence type="ECO:0000256" key="4">
    <source>
        <dbReference type="ARBA" id="ARBA00022692"/>
    </source>
</evidence>
<evidence type="ECO:0000256" key="9">
    <source>
        <dbReference type="ARBA" id="ARBA00023224"/>
    </source>
</evidence>
<keyword evidence="4 10" id="KW-0812">Transmembrane</keyword>
<proteinExistence type="evidence at transcript level"/>
<accession>A0A6B9C8K2</accession>
<evidence type="ECO:0000313" key="11">
    <source>
        <dbReference type="EMBL" id="QGW45408.1"/>
    </source>
</evidence>
<keyword evidence="2" id="KW-1003">Cell membrane</keyword>
<evidence type="ECO:0000256" key="10">
    <source>
        <dbReference type="RuleBase" id="RU351113"/>
    </source>
</evidence>
<evidence type="ECO:0000256" key="1">
    <source>
        <dbReference type="ARBA" id="ARBA00004651"/>
    </source>
</evidence>
<dbReference type="AlphaFoldDB" id="A0A6B9C8K2"/>
<evidence type="ECO:0000256" key="7">
    <source>
        <dbReference type="ARBA" id="ARBA00023136"/>
    </source>
</evidence>
<comment type="subcellular location">
    <subcellularLocation>
        <location evidence="1 10">Cell membrane</location>
        <topology evidence="1 10">Multi-pass membrane protein</topology>
    </subcellularLocation>
</comment>
<feature type="transmembrane region" description="Helical" evidence="10">
    <location>
        <begin position="255"/>
        <end position="275"/>
    </location>
</feature>
<keyword evidence="9 10" id="KW-0807">Transducer</keyword>